<protein>
    <submittedName>
        <fullName evidence="2">Putative conserved plasma membrane protein</fullName>
    </submittedName>
</protein>
<sequence>MQMLYEFGKSSVHCPGLYCGRIRFQNGSESDCGACPRGFRSAVGKICEICIDLPQFYDWLYLGFMALLILVSEWYIIDKTLKRRSFTTEVLVLHASALVENILAIVSTLLVTPPVGELLVHTCRVRQLSDWYTLLHNPTPGYKHTLRCTQEAVYPLYSMVFIYYGFCLVSLLLLRPVLVFRVFTGQAKKSIFLTMYIIPAMALIHATMAGLLYYSFPYITIILSVISMATHFAFRLDQSMCSLLVHTVKEARNLTILLGHWFLHAYGIVAITQLQEPVLHSALLGVVPFPALFYVLTSKFTDPSKLHAE</sequence>
<keyword evidence="1" id="KW-1133">Transmembrane helix</keyword>
<evidence type="ECO:0000256" key="1">
    <source>
        <dbReference type="SAM" id="Phobius"/>
    </source>
</evidence>
<dbReference type="PANTHER" id="PTHR12740">
    <property type="entry name" value="JNK1/MAPK8-ASSOCIATED MEMBRANE PROTEIN"/>
    <property type="match status" value="1"/>
</dbReference>
<dbReference type="GO" id="GO:0036503">
    <property type="term" value="P:ERAD pathway"/>
    <property type="evidence" value="ECO:0007669"/>
    <property type="project" value="TreeGrafter"/>
</dbReference>
<name>A0A2R5L753_9ACAR</name>
<dbReference type="GO" id="GO:0006986">
    <property type="term" value="P:response to unfolded protein"/>
    <property type="evidence" value="ECO:0007669"/>
    <property type="project" value="InterPro"/>
</dbReference>
<feature type="transmembrane region" description="Helical" evidence="1">
    <location>
        <begin position="89"/>
        <end position="111"/>
    </location>
</feature>
<organism evidence="2">
    <name type="scientific">Ornithodoros turicata</name>
    <dbReference type="NCBI Taxonomy" id="34597"/>
    <lineage>
        <taxon>Eukaryota</taxon>
        <taxon>Metazoa</taxon>
        <taxon>Ecdysozoa</taxon>
        <taxon>Arthropoda</taxon>
        <taxon>Chelicerata</taxon>
        <taxon>Arachnida</taxon>
        <taxon>Acari</taxon>
        <taxon>Parasitiformes</taxon>
        <taxon>Ixodida</taxon>
        <taxon>Ixodoidea</taxon>
        <taxon>Argasidae</taxon>
        <taxon>Ornithodorinae</taxon>
        <taxon>Ornithodoros</taxon>
    </lineage>
</organism>
<proteinExistence type="predicted"/>
<feature type="transmembrane region" description="Helical" evidence="1">
    <location>
        <begin position="190"/>
        <end position="209"/>
    </location>
</feature>
<dbReference type="GO" id="GO:0016020">
    <property type="term" value="C:membrane"/>
    <property type="evidence" value="ECO:0007669"/>
    <property type="project" value="InterPro"/>
</dbReference>
<dbReference type="GO" id="GO:0031625">
    <property type="term" value="F:ubiquitin protein ligase binding"/>
    <property type="evidence" value="ECO:0007669"/>
    <property type="project" value="TreeGrafter"/>
</dbReference>
<feature type="transmembrane region" description="Helical" evidence="1">
    <location>
        <begin position="278"/>
        <end position="296"/>
    </location>
</feature>
<dbReference type="EMBL" id="GGLE01001210">
    <property type="protein sequence ID" value="MBY05336.1"/>
    <property type="molecule type" value="Transcribed_RNA"/>
</dbReference>
<keyword evidence="1" id="KW-0812">Transmembrane</keyword>
<dbReference type="AlphaFoldDB" id="A0A2R5L753"/>
<dbReference type="Pfam" id="PF05571">
    <property type="entry name" value="JAMP"/>
    <property type="match status" value="1"/>
</dbReference>
<feature type="transmembrane region" description="Helical" evidence="1">
    <location>
        <begin position="59"/>
        <end position="77"/>
    </location>
</feature>
<feature type="transmembrane region" description="Helical" evidence="1">
    <location>
        <begin position="254"/>
        <end position="272"/>
    </location>
</feature>
<feature type="transmembrane region" description="Helical" evidence="1">
    <location>
        <begin position="215"/>
        <end position="234"/>
    </location>
</feature>
<feature type="transmembrane region" description="Helical" evidence="1">
    <location>
        <begin position="161"/>
        <end position="183"/>
    </location>
</feature>
<evidence type="ECO:0000313" key="2">
    <source>
        <dbReference type="EMBL" id="MBY05336.1"/>
    </source>
</evidence>
<accession>A0A2R5L753</accession>
<dbReference type="InterPro" id="IPR008485">
    <property type="entry name" value="JAMP"/>
</dbReference>
<dbReference type="PANTHER" id="PTHR12740:SF4">
    <property type="entry name" value="JNK1_MAPK8-ASSOCIATED MEMBRANE PROTEIN"/>
    <property type="match status" value="1"/>
</dbReference>
<reference evidence="2" key="1">
    <citation type="submission" date="2018-03" db="EMBL/GenBank/DDBJ databases">
        <title>The relapsing fever spirochete Borrelia turicatae persists in the highly oxidative environment of its soft-bodied tick vector.</title>
        <authorList>
            <person name="Bourret T.J."/>
            <person name="Boyle W.K."/>
            <person name="Valenzuela J.G."/>
            <person name="Oliveira F."/>
            <person name="Lopez J.E."/>
        </authorList>
    </citation>
    <scope>NUCLEOTIDE SEQUENCE</scope>
    <source>
        <strain evidence="2">Kansas strain/isolate</strain>
        <tissue evidence="2">Salivary glands</tissue>
    </source>
</reference>
<keyword evidence="1" id="KW-0472">Membrane</keyword>